<dbReference type="EMBL" id="AQHF01000026">
    <property type="protein sequence ID" value="MBE0347119.1"/>
    <property type="molecule type" value="Genomic_DNA"/>
</dbReference>
<dbReference type="GO" id="GO:0016405">
    <property type="term" value="F:CoA-ligase activity"/>
    <property type="evidence" value="ECO:0007669"/>
    <property type="project" value="TreeGrafter"/>
</dbReference>
<evidence type="ECO:0000256" key="2">
    <source>
        <dbReference type="ARBA" id="ARBA00022598"/>
    </source>
</evidence>
<dbReference type="PANTHER" id="PTHR24096">
    <property type="entry name" value="LONG-CHAIN-FATTY-ACID--COA LIGASE"/>
    <property type="match status" value="1"/>
</dbReference>
<keyword evidence="5" id="KW-1185">Reference proteome</keyword>
<dbReference type="AlphaFoldDB" id="A0A8I0T6D8"/>
<evidence type="ECO:0000313" key="4">
    <source>
        <dbReference type="EMBL" id="MBE0347119.1"/>
    </source>
</evidence>
<dbReference type="Pfam" id="PF00501">
    <property type="entry name" value="AMP-binding"/>
    <property type="match status" value="1"/>
</dbReference>
<dbReference type="Proteomes" id="UP000660708">
    <property type="component" value="Unassembled WGS sequence"/>
</dbReference>
<dbReference type="PANTHER" id="PTHR24096:SF149">
    <property type="entry name" value="AMP-BINDING DOMAIN-CONTAINING PROTEIN-RELATED"/>
    <property type="match status" value="1"/>
</dbReference>
<evidence type="ECO:0000256" key="1">
    <source>
        <dbReference type="ARBA" id="ARBA00006432"/>
    </source>
</evidence>
<proteinExistence type="inferred from homology"/>
<comment type="similarity">
    <text evidence="1">Belongs to the ATP-dependent AMP-binding enzyme family.</text>
</comment>
<protein>
    <recommendedName>
        <fullName evidence="3">AMP-dependent synthetase/ligase domain-containing protein</fullName>
    </recommendedName>
</protein>
<dbReference type="PROSITE" id="PS00455">
    <property type="entry name" value="AMP_BINDING"/>
    <property type="match status" value="1"/>
</dbReference>
<dbReference type="Gene3D" id="3.40.50.12780">
    <property type="entry name" value="N-terminal domain of ligase-like"/>
    <property type="match status" value="1"/>
</dbReference>
<dbReference type="InterPro" id="IPR020845">
    <property type="entry name" value="AMP-binding_CS"/>
</dbReference>
<dbReference type="InterPro" id="IPR042099">
    <property type="entry name" value="ANL_N_sf"/>
</dbReference>
<keyword evidence="2" id="KW-0436">Ligase</keyword>
<sequence length="548" mass="61758">MSQIDPFELCKLLQNDQLGAGNFLHYLLRENSYKDHDYIFLERPIIGFDNTQIFSFSHQSLLNTAKQWSAFYHAQGVTAKDVIAVFIDDTIDYFVQFIALSSLGAVPALINSKLAPSIAIQYIQHIEAKLVLTTENRLSELTAVDKHDDIQFFIIDEVVKQKATTQLPTVYPFVHNALDPVLLTHTSGTTGIPKAVIAAHKPYFHGIRFRLGNPIDNLDRYLTALPHSHNSGLAYLMEASMRGCPTLVLSDKSPKSLAAQIDSFKPNFVVAFPKIFVELVRDEPNPELLQSVNYWRSTGDAAHERHVKHLTEWGSHFNNAERKPGSVYIDGLGSSEMGSSLFTVNHYRGKRDYDRCVGKPQPWVDAQVLDDDGNLLPAGQVGRLGIKSPSLTPGYWNSSLISEKSRVNGYWITGDLVRKDTLGYFYHLDRITDKIETQDGTLYSLLTEELILKRFDEIFDCSIYTYLDDKQATKVAIRVDLVTENTQESYLYDLLTQINAWLQAHNVISLNSISVVSNANAYAPEGVTGKVLKRVLRHDDQSEIKVFI</sequence>
<dbReference type="InterPro" id="IPR000873">
    <property type="entry name" value="AMP-dep_synth/lig_dom"/>
</dbReference>
<comment type="caution">
    <text evidence="4">The sequence shown here is derived from an EMBL/GenBank/DDBJ whole genome shotgun (WGS) entry which is preliminary data.</text>
</comment>
<dbReference type="SUPFAM" id="SSF56801">
    <property type="entry name" value="Acetyl-CoA synthetase-like"/>
    <property type="match status" value="1"/>
</dbReference>
<evidence type="ECO:0000259" key="3">
    <source>
        <dbReference type="Pfam" id="PF00501"/>
    </source>
</evidence>
<accession>A0A8I0T6D8</accession>
<dbReference type="RefSeq" id="WP_147389384.1">
    <property type="nucleotide sequence ID" value="NZ_AQHF01000026.1"/>
</dbReference>
<organism evidence="4 5">
    <name type="scientific">Pseudoalteromonas peptidolytica F12-50-A1</name>
    <dbReference type="NCBI Taxonomy" id="1315280"/>
    <lineage>
        <taxon>Bacteria</taxon>
        <taxon>Pseudomonadati</taxon>
        <taxon>Pseudomonadota</taxon>
        <taxon>Gammaproteobacteria</taxon>
        <taxon>Alteromonadales</taxon>
        <taxon>Pseudoalteromonadaceae</taxon>
        <taxon>Pseudoalteromonas</taxon>
    </lineage>
</organism>
<feature type="domain" description="AMP-dependent synthetase/ligase" evidence="3">
    <location>
        <begin position="54"/>
        <end position="396"/>
    </location>
</feature>
<evidence type="ECO:0000313" key="5">
    <source>
        <dbReference type="Proteomes" id="UP000660708"/>
    </source>
</evidence>
<reference evidence="4 5" key="1">
    <citation type="submission" date="2015-06" db="EMBL/GenBank/DDBJ databases">
        <title>Genome sequence of Pseudoalteromonas peptidolytica.</title>
        <authorList>
            <person name="Xie B.-B."/>
            <person name="Rong J.-C."/>
            <person name="Qin Q.-L."/>
            <person name="Zhang Y.-Z."/>
        </authorList>
    </citation>
    <scope>NUCLEOTIDE SEQUENCE [LARGE SCALE GENOMIC DNA]</scope>
    <source>
        <strain evidence="4 5">F12-50-A1</strain>
    </source>
</reference>
<name>A0A8I0T6D8_9GAMM</name>
<gene>
    <name evidence="4" type="ORF">PPEP_a1517</name>
</gene>